<dbReference type="PRINTS" id="PR00019">
    <property type="entry name" value="LEURICHRPT"/>
</dbReference>
<dbReference type="Gene3D" id="3.80.10.10">
    <property type="entry name" value="Ribonuclease Inhibitor"/>
    <property type="match status" value="1"/>
</dbReference>
<dbReference type="InterPro" id="IPR001611">
    <property type="entry name" value="Leu-rich_rpt"/>
</dbReference>
<dbReference type="Pfam" id="PF12799">
    <property type="entry name" value="LRR_4"/>
    <property type="match status" value="1"/>
</dbReference>
<dbReference type="Proteomes" id="UP001632037">
    <property type="component" value="Unassembled WGS sequence"/>
</dbReference>
<evidence type="ECO:0000313" key="4">
    <source>
        <dbReference type="Proteomes" id="UP001632037"/>
    </source>
</evidence>
<gene>
    <name evidence="3" type="ORF">V7S43_001834</name>
</gene>
<dbReference type="PANTHER" id="PTHR46652:SF3">
    <property type="entry name" value="LEUCINE-RICH REPEAT-CONTAINING PROTEIN 9"/>
    <property type="match status" value="1"/>
</dbReference>
<reference evidence="3 4" key="1">
    <citation type="submission" date="2024-09" db="EMBL/GenBank/DDBJ databases">
        <title>Genome sequencing and assembly of Phytophthora oleae, isolate VK10A, causative agent of rot of olive drupes.</title>
        <authorList>
            <person name="Conti Taguali S."/>
            <person name="Riolo M."/>
            <person name="La Spada F."/>
            <person name="Cacciola S.O."/>
            <person name="Dionisio G."/>
        </authorList>
    </citation>
    <scope>NUCLEOTIDE SEQUENCE [LARGE SCALE GENOMIC DNA]</scope>
    <source>
        <strain evidence="3 4">VK10A</strain>
    </source>
</reference>
<dbReference type="InterPro" id="IPR050836">
    <property type="entry name" value="SDS22/Internalin_LRR"/>
</dbReference>
<dbReference type="InterPro" id="IPR032675">
    <property type="entry name" value="LRR_dom_sf"/>
</dbReference>
<proteinExistence type="predicted"/>
<evidence type="ECO:0000256" key="1">
    <source>
        <dbReference type="ARBA" id="ARBA00022614"/>
    </source>
</evidence>
<dbReference type="PANTHER" id="PTHR46652">
    <property type="entry name" value="LEUCINE-RICH REPEAT AND IQ DOMAIN-CONTAINING PROTEIN 1-RELATED"/>
    <property type="match status" value="1"/>
</dbReference>
<evidence type="ECO:0000256" key="2">
    <source>
        <dbReference type="ARBA" id="ARBA00022737"/>
    </source>
</evidence>
<protein>
    <recommendedName>
        <fullName evidence="5">U2A'/phosphoprotein 32 family A C-terminal domain-containing protein</fullName>
    </recommendedName>
</protein>
<accession>A0ABD3G1P4</accession>
<keyword evidence="2" id="KW-0677">Repeat</keyword>
<evidence type="ECO:0000313" key="3">
    <source>
        <dbReference type="EMBL" id="KAL3672537.1"/>
    </source>
</evidence>
<comment type="caution">
    <text evidence="3">The sequence shown here is derived from an EMBL/GenBank/DDBJ whole genome shotgun (WGS) entry which is preliminary data.</text>
</comment>
<sequence length="215" mass="24021">MELSADIIKRRSGHYDVSLVALLDVSRMKIQRLGQLETCLNLLELNVAHNELRSLDGLPVLPLLRCLNLSNNQLTSLDNLPSLPLLEELTLANNRIRSIDFLELSTKLPSLRVLDFNGNPLDNSAGAKASRAFPDLFILNGETLSLTRILEEMSSIDFVKYPAEAQENDHEEENFELDDSVEKLNDDDIGVQVNDFINHSTRHLEGLPALLTGAH</sequence>
<name>A0ABD3G1P4_9STRA</name>
<dbReference type="EMBL" id="JBIMZQ010000003">
    <property type="protein sequence ID" value="KAL3672537.1"/>
    <property type="molecule type" value="Genomic_DNA"/>
</dbReference>
<dbReference type="PROSITE" id="PS51450">
    <property type="entry name" value="LRR"/>
    <property type="match status" value="3"/>
</dbReference>
<keyword evidence="4" id="KW-1185">Reference proteome</keyword>
<organism evidence="3 4">
    <name type="scientific">Phytophthora oleae</name>
    <dbReference type="NCBI Taxonomy" id="2107226"/>
    <lineage>
        <taxon>Eukaryota</taxon>
        <taxon>Sar</taxon>
        <taxon>Stramenopiles</taxon>
        <taxon>Oomycota</taxon>
        <taxon>Peronosporomycetes</taxon>
        <taxon>Peronosporales</taxon>
        <taxon>Peronosporaceae</taxon>
        <taxon>Phytophthora</taxon>
    </lineage>
</organism>
<dbReference type="InterPro" id="IPR025875">
    <property type="entry name" value="Leu-rich_rpt_4"/>
</dbReference>
<evidence type="ECO:0008006" key="5">
    <source>
        <dbReference type="Google" id="ProtNLM"/>
    </source>
</evidence>
<keyword evidence="1" id="KW-0433">Leucine-rich repeat</keyword>
<dbReference type="AlphaFoldDB" id="A0ABD3G1P4"/>
<dbReference type="SUPFAM" id="SSF52058">
    <property type="entry name" value="L domain-like"/>
    <property type="match status" value="1"/>
</dbReference>